<dbReference type="Pfam" id="PF03780">
    <property type="entry name" value="Asp23"/>
    <property type="match status" value="1"/>
</dbReference>
<evidence type="ECO:0000256" key="2">
    <source>
        <dbReference type="SAM" id="MobiDB-lite"/>
    </source>
</evidence>
<name>A0ABN2C9Z4_9ACTN</name>
<comment type="similarity">
    <text evidence="1">Belongs to the asp23 family.</text>
</comment>
<proteinExistence type="inferred from homology"/>
<comment type="caution">
    <text evidence="3">The sequence shown here is derived from an EMBL/GenBank/DDBJ whole genome shotgun (WGS) entry which is preliminary data.</text>
</comment>
<evidence type="ECO:0000256" key="1">
    <source>
        <dbReference type="ARBA" id="ARBA00005721"/>
    </source>
</evidence>
<keyword evidence="4" id="KW-1185">Reference proteome</keyword>
<dbReference type="PANTHER" id="PTHR34297">
    <property type="entry name" value="HYPOTHETICAL CYTOSOLIC PROTEIN-RELATED"/>
    <property type="match status" value="1"/>
</dbReference>
<dbReference type="InterPro" id="IPR005531">
    <property type="entry name" value="Asp23"/>
</dbReference>
<evidence type="ECO:0000313" key="4">
    <source>
        <dbReference type="Proteomes" id="UP001501470"/>
    </source>
</evidence>
<reference evidence="3 4" key="1">
    <citation type="journal article" date="2019" name="Int. J. Syst. Evol. Microbiol.">
        <title>The Global Catalogue of Microorganisms (GCM) 10K type strain sequencing project: providing services to taxonomists for standard genome sequencing and annotation.</title>
        <authorList>
            <consortium name="The Broad Institute Genomics Platform"/>
            <consortium name="The Broad Institute Genome Sequencing Center for Infectious Disease"/>
            <person name="Wu L."/>
            <person name="Ma J."/>
        </authorList>
    </citation>
    <scope>NUCLEOTIDE SEQUENCE [LARGE SCALE GENOMIC DNA]</scope>
    <source>
        <strain evidence="3 4">JCM 15933</strain>
    </source>
</reference>
<sequence length="228" mass="23522">MTEVTAGIPAQRNDVDDPDMTGDALSIEPAAPGSVAGTAASTGERVSAFASDAAERVGEFATTTADRVGELATTTAAASGRIASQVVDRLRNSAELAAERGTTTIADEVVEKIAGIATREVPGVYDLGGDVARVFASVRDRIGLGDGEERENGNRGVHVRLEGRSAAVRVTLVIEYGFVLYSVAEKVRANVIGAIENLLGLEVTSVDIVVDDVHVSDTLPESEAASAA</sequence>
<feature type="region of interest" description="Disordered" evidence="2">
    <location>
        <begin position="1"/>
        <end position="39"/>
    </location>
</feature>
<dbReference type="EMBL" id="BAAAQD010000024">
    <property type="protein sequence ID" value="GAA1554303.1"/>
    <property type="molecule type" value="Genomic_DNA"/>
</dbReference>
<organism evidence="3 4">
    <name type="scientific">Dactylosporangium maewongense</name>
    <dbReference type="NCBI Taxonomy" id="634393"/>
    <lineage>
        <taxon>Bacteria</taxon>
        <taxon>Bacillati</taxon>
        <taxon>Actinomycetota</taxon>
        <taxon>Actinomycetes</taxon>
        <taxon>Micromonosporales</taxon>
        <taxon>Micromonosporaceae</taxon>
        <taxon>Dactylosporangium</taxon>
    </lineage>
</organism>
<dbReference type="RefSeq" id="WP_344510203.1">
    <property type="nucleotide sequence ID" value="NZ_BAAAQD010000024.1"/>
</dbReference>
<dbReference type="Proteomes" id="UP001501470">
    <property type="component" value="Unassembled WGS sequence"/>
</dbReference>
<accession>A0ABN2C9Z4</accession>
<evidence type="ECO:0000313" key="3">
    <source>
        <dbReference type="EMBL" id="GAA1554303.1"/>
    </source>
</evidence>
<dbReference type="PANTHER" id="PTHR34297:SF3">
    <property type="entry name" value="ALKALINE SHOCK PROTEIN 23"/>
    <property type="match status" value="1"/>
</dbReference>
<gene>
    <name evidence="3" type="ORF">GCM10009827_088860</name>
</gene>
<protein>
    <recommendedName>
        <fullName evidence="5">Asp23/Gls24 family envelope stress response protein</fullName>
    </recommendedName>
</protein>
<evidence type="ECO:0008006" key="5">
    <source>
        <dbReference type="Google" id="ProtNLM"/>
    </source>
</evidence>